<evidence type="ECO:0000313" key="1">
    <source>
        <dbReference type="EMBL" id="AWK89733.1"/>
    </source>
</evidence>
<geneLocation type="plasmid" evidence="1 2">
    <name>unnamed2</name>
</geneLocation>
<dbReference type="RefSeq" id="WP_109333325.1">
    <property type="nucleotide sequence ID" value="NZ_CP029357.1"/>
</dbReference>
<dbReference type="EMBL" id="CP029357">
    <property type="protein sequence ID" value="AWK89733.1"/>
    <property type="molecule type" value="Genomic_DNA"/>
</dbReference>
<dbReference type="AlphaFoldDB" id="A0A2S2CYZ4"/>
<keyword evidence="1" id="KW-0614">Plasmid</keyword>
<dbReference type="Pfam" id="PF17963">
    <property type="entry name" value="Big_9"/>
    <property type="match status" value="1"/>
</dbReference>
<organism evidence="1 2">
    <name type="scientific">Azospirillum thermophilum</name>
    <dbReference type="NCBI Taxonomy" id="2202148"/>
    <lineage>
        <taxon>Bacteria</taxon>
        <taxon>Pseudomonadati</taxon>
        <taxon>Pseudomonadota</taxon>
        <taxon>Alphaproteobacteria</taxon>
        <taxon>Rhodospirillales</taxon>
        <taxon>Azospirillaceae</taxon>
        <taxon>Azospirillum</taxon>
    </lineage>
</organism>
<accession>A0A2S2CYZ4</accession>
<name>A0A2S2CYZ4_9PROT</name>
<dbReference type="Proteomes" id="UP000245629">
    <property type="component" value="Plasmid unnamed2"/>
</dbReference>
<protein>
    <recommendedName>
        <fullName evidence="3">RapA2 cadherin-like domain-containing protein</fullName>
    </recommendedName>
</protein>
<evidence type="ECO:0000313" key="2">
    <source>
        <dbReference type="Proteomes" id="UP000245629"/>
    </source>
</evidence>
<dbReference type="OrthoDB" id="5485153at2"/>
<dbReference type="KEGG" id="azz:DEW08_27525"/>
<sequence length="354" mass="37173">MNLPVNGIDRARMAVEDDSAVLSIDGNSYAVERASYSFINAYRVYTGTGLLAEKEQNRDYFIDEPIGVTRITDMIPSTYFSGNDLVVQLTMGATNYYGWVSRPIKDQGIVRGFYFWYDPQFTTMSTATMDGNQDGDRNPGDNNAFILVVDQSYFDGIAASGTTTINGVARTYKFVGSSSDRVDSAINALIVPNRNPTPANDSLTVLEDGGAGTGNLLTNDSDPDIDALSVTGFRVGGVSGTLGQPFAIAGVGQFTLSADGSYSFTPAADHAGPVPAITYTVSDGNGGSATATLSIAITPVNDAPAGTDRTIPLNEDSAYAFSATDFGFSDPKDSPADGLASVVITTLPALGPSR</sequence>
<dbReference type="Gene3D" id="2.60.40.1200">
    <property type="match status" value="1"/>
</dbReference>
<proteinExistence type="predicted"/>
<reference evidence="2" key="1">
    <citation type="submission" date="2018-05" db="EMBL/GenBank/DDBJ databases">
        <title>Azospirillum thermophila sp. nov., a novel isolated from hot spring.</title>
        <authorList>
            <person name="Zhao Z."/>
        </authorList>
    </citation>
    <scope>NUCLEOTIDE SEQUENCE [LARGE SCALE GENOMIC DNA]</scope>
    <source>
        <strain evidence="2">CFH 70021</strain>
        <plasmid evidence="2">unnamed2</plasmid>
    </source>
</reference>
<evidence type="ECO:0008006" key="3">
    <source>
        <dbReference type="Google" id="ProtNLM"/>
    </source>
</evidence>
<keyword evidence="2" id="KW-1185">Reference proteome</keyword>
<gene>
    <name evidence="1" type="ORF">DEW08_27525</name>
</gene>